<protein>
    <submittedName>
        <fullName evidence="1">Uncharacterized protein</fullName>
    </submittedName>
</protein>
<gene>
    <name evidence="1" type="ORF">CEUTPL_LOCUS13759</name>
</gene>
<sequence>MFDEDVDNLIDALVNPSTIAQDLLSLREESSSNIPDIDFEEDIVRGQYTTSPFFFAFFRIHVNVLQNIEQKENIEKEEKLCTNPYKSSEFFNYLLKRVMPFAPLWTDIMHCGRYNNSNVENMKFHWKKTI</sequence>
<proteinExistence type="predicted"/>
<name>A0A9N9MYP7_9CUCU</name>
<evidence type="ECO:0000313" key="1">
    <source>
        <dbReference type="EMBL" id="CAG9773368.1"/>
    </source>
</evidence>
<dbReference type="Proteomes" id="UP001152799">
    <property type="component" value="Chromosome 9"/>
</dbReference>
<dbReference type="EMBL" id="OU892285">
    <property type="protein sequence ID" value="CAG9773368.1"/>
    <property type="molecule type" value="Genomic_DNA"/>
</dbReference>
<reference evidence="1" key="1">
    <citation type="submission" date="2022-01" db="EMBL/GenBank/DDBJ databases">
        <authorList>
            <person name="King R."/>
        </authorList>
    </citation>
    <scope>NUCLEOTIDE SEQUENCE</scope>
</reference>
<evidence type="ECO:0000313" key="2">
    <source>
        <dbReference type="Proteomes" id="UP001152799"/>
    </source>
</evidence>
<organism evidence="1 2">
    <name type="scientific">Ceutorhynchus assimilis</name>
    <name type="common">cabbage seed weevil</name>
    <dbReference type="NCBI Taxonomy" id="467358"/>
    <lineage>
        <taxon>Eukaryota</taxon>
        <taxon>Metazoa</taxon>
        <taxon>Ecdysozoa</taxon>
        <taxon>Arthropoda</taxon>
        <taxon>Hexapoda</taxon>
        <taxon>Insecta</taxon>
        <taxon>Pterygota</taxon>
        <taxon>Neoptera</taxon>
        <taxon>Endopterygota</taxon>
        <taxon>Coleoptera</taxon>
        <taxon>Polyphaga</taxon>
        <taxon>Cucujiformia</taxon>
        <taxon>Curculionidae</taxon>
        <taxon>Ceutorhynchinae</taxon>
        <taxon>Ceutorhynchus</taxon>
    </lineage>
</organism>
<keyword evidence="2" id="KW-1185">Reference proteome</keyword>
<dbReference type="OrthoDB" id="6776423at2759"/>
<dbReference type="AlphaFoldDB" id="A0A9N9MYP7"/>
<accession>A0A9N9MYP7</accession>